<feature type="compositionally biased region" description="Basic and acidic residues" evidence="5">
    <location>
        <begin position="187"/>
        <end position="204"/>
    </location>
</feature>
<dbReference type="InterPro" id="IPR019734">
    <property type="entry name" value="TPR_rpt"/>
</dbReference>
<keyword evidence="3" id="KW-0143">Chaperone</keyword>
<dbReference type="PANTHER" id="PTHR45188:SF2">
    <property type="entry name" value="DNAJ HOMOLOG SUBFAMILY C MEMBER 7"/>
    <property type="match status" value="1"/>
</dbReference>
<dbReference type="PROSITE" id="PS00636">
    <property type="entry name" value="DNAJ_1"/>
    <property type="match status" value="1"/>
</dbReference>
<dbReference type="OrthoDB" id="1726119at2759"/>
<dbReference type="InterPro" id="IPR018253">
    <property type="entry name" value="DnaJ_domain_CS"/>
</dbReference>
<keyword evidence="8" id="KW-1185">Reference proteome</keyword>
<evidence type="ECO:0000256" key="5">
    <source>
        <dbReference type="SAM" id="MobiDB-lite"/>
    </source>
</evidence>
<dbReference type="Pfam" id="PF00226">
    <property type="entry name" value="DnaJ"/>
    <property type="match status" value="1"/>
</dbReference>
<evidence type="ECO:0000313" key="8">
    <source>
        <dbReference type="Proteomes" id="UP000033483"/>
    </source>
</evidence>
<dbReference type="Pfam" id="PF00515">
    <property type="entry name" value="TPR_1"/>
    <property type="match status" value="1"/>
</dbReference>
<dbReference type="InterPro" id="IPR011990">
    <property type="entry name" value="TPR-like_helical_dom_sf"/>
</dbReference>
<keyword evidence="2 4" id="KW-0802">TPR repeat</keyword>
<dbReference type="InterPro" id="IPR001623">
    <property type="entry name" value="DnaJ_domain"/>
</dbReference>
<feature type="compositionally biased region" description="Low complexity" evidence="5">
    <location>
        <begin position="246"/>
        <end position="259"/>
    </location>
</feature>
<proteinExistence type="predicted"/>
<dbReference type="InterPro" id="IPR013105">
    <property type="entry name" value="TPR_2"/>
</dbReference>
<dbReference type="Pfam" id="PF13414">
    <property type="entry name" value="TPR_11"/>
    <property type="match status" value="1"/>
</dbReference>
<dbReference type="InterPro" id="IPR036869">
    <property type="entry name" value="J_dom_sf"/>
</dbReference>
<feature type="compositionally biased region" description="Low complexity" evidence="5">
    <location>
        <begin position="268"/>
        <end position="279"/>
    </location>
</feature>
<feature type="non-terminal residue" evidence="7">
    <location>
        <position position="1"/>
    </location>
</feature>
<feature type="compositionally biased region" description="Low complexity" evidence="5">
    <location>
        <begin position="23"/>
        <end position="57"/>
    </location>
</feature>
<sequence>ASATQSRSQSPFAAPAFSPPPVSTSTTTTTTSSSSSSVPAPASAAASTQASVSSSAPSSPPPYSRSPPSAKPFSASRTPRYSSTRVDLSASTRDYPTTSTTSNTNPTHTVPVPVPVSSSSSSSATSTSTPPSTSSAPSTSAPASSVPPLSASTSASPQTTPKRSSLSFIRHSKDFGIGGSRRSKQATADRDIHPLNLPPEERQRLSTQRLSQQLHQKQKKQQKQQKHQSQPIFTMSDPNQMDVDESASASTSVPSSSTPAPTPPPHRSTPTSPKSSAKSTVDEAETHKNNGNRFFKEKNYKSAIEEYSRAISLIPNSATYLSNRAAAYMSNHQLEAALDDCSKAAKMDPSNSKILLRLARIYTGLGRPDDAMMSFSRIQPPPSANDMRVAKEMRNHVSAAQDALKNGTAGSMILHALDQAERLLNTGAPKPRKWQLMRGAAYLNMGGANSLGEVQNIAMQLLRQNSQDPEALVLRGRALYGQGENDKAVQHFRKALNCDPEFSDAKKYLRIVQKLDRMKEQGNNEYRAGQWQAAIDRYTEALTIDPANRGTNSKLLQNRALCRIKLREYEEAIADCEKAIGLDPQYLKARKTKANAYGLAGKWEDSVREWKSVHEMDPEDRTILKEIRKAEIELKKSQRKDYYKILGVEKTADDNAIKKAYRKLAIVHHPDKNPNDPQAEERFKDISEAYENLSDPQKRAAFDNGDDIDMSDMFGGGGGFPGGGMGAQHIDPEILFNMMGGQGGGFRGGGFGGFPGGFGGQRGSSFGNGSSFHFS</sequence>
<dbReference type="SUPFAM" id="SSF46565">
    <property type="entry name" value="Chaperone J-domain"/>
    <property type="match status" value="1"/>
</dbReference>
<feature type="domain" description="J" evidence="6">
    <location>
        <begin position="641"/>
        <end position="706"/>
    </location>
</feature>
<dbReference type="SUPFAM" id="SSF48452">
    <property type="entry name" value="TPR-like"/>
    <property type="match status" value="2"/>
</dbReference>
<dbReference type="PROSITE" id="PS50076">
    <property type="entry name" value="DNAJ_2"/>
    <property type="match status" value="1"/>
</dbReference>
<feature type="repeat" description="TPR" evidence="4">
    <location>
        <begin position="284"/>
        <end position="317"/>
    </location>
</feature>
<dbReference type="AlphaFoldDB" id="A0A0F4ZKF9"/>
<feature type="repeat" description="TPR" evidence="4">
    <location>
        <begin position="318"/>
        <end position="351"/>
    </location>
</feature>
<feature type="compositionally biased region" description="Polar residues" evidence="5">
    <location>
        <begin position="75"/>
        <end position="95"/>
    </location>
</feature>
<evidence type="ECO:0000313" key="7">
    <source>
        <dbReference type="EMBL" id="KKA31022.1"/>
    </source>
</evidence>
<name>A0A0F4ZKF9_9PEZI</name>
<dbReference type="Gene3D" id="1.25.40.10">
    <property type="entry name" value="Tetratricopeptide repeat domain"/>
    <property type="match status" value="1"/>
</dbReference>
<organism evidence="7 8">
    <name type="scientific">Thielaviopsis punctulata</name>
    <dbReference type="NCBI Taxonomy" id="72032"/>
    <lineage>
        <taxon>Eukaryota</taxon>
        <taxon>Fungi</taxon>
        <taxon>Dikarya</taxon>
        <taxon>Ascomycota</taxon>
        <taxon>Pezizomycotina</taxon>
        <taxon>Sordariomycetes</taxon>
        <taxon>Hypocreomycetidae</taxon>
        <taxon>Microascales</taxon>
        <taxon>Ceratocystidaceae</taxon>
        <taxon>Thielaviopsis</taxon>
    </lineage>
</organism>
<evidence type="ECO:0000256" key="2">
    <source>
        <dbReference type="ARBA" id="ARBA00022803"/>
    </source>
</evidence>
<dbReference type="SMART" id="SM00271">
    <property type="entry name" value="DnaJ"/>
    <property type="match status" value="1"/>
</dbReference>
<comment type="caution">
    <text evidence="7">The sequence shown here is derived from an EMBL/GenBank/DDBJ whole genome shotgun (WGS) entry which is preliminary data.</text>
</comment>
<dbReference type="FunFam" id="1.25.40.10:FF:000097">
    <property type="entry name" value="DnaJ homolog subfamily C member 7 homolog"/>
    <property type="match status" value="1"/>
</dbReference>
<feature type="repeat" description="TPR" evidence="4">
    <location>
        <begin position="469"/>
        <end position="502"/>
    </location>
</feature>
<dbReference type="Gene3D" id="1.10.287.110">
    <property type="entry name" value="DnaJ domain"/>
    <property type="match status" value="1"/>
</dbReference>
<feature type="region of interest" description="Disordered" evidence="5">
    <location>
        <begin position="1"/>
        <end position="294"/>
    </location>
</feature>
<protein>
    <recommendedName>
        <fullName evidence="6">J domain-containing protein</fullName>
    </recommendedName>
</protein>
<evidence type="ECO:0000256" key="4">
    <source>
        <dbReference type="PROSITE-ProRule" id="PRU00339"/>
    </source>
</evidence>
<dbReference type="Proteomes" id="UP000033483">
    <property type="component" value="Unassembled WGS sequence"/>
</dbReference>
<evidence type="ECO:0000256" key="3">
    <source>
        <dbReference type="ARBA" id="ARBA00023186"/>
    </source>
</evidence>
<feature type="compositionally biased region" description="Basic and acidic residues" evidence="5">
    <location>
        <begin position="280"/>
        <end position="294"/>
    </location>
</feature>
<dbReference type="FunFam" id="1.10.287.110:FF:000055">
    <property type="entry name" value="DnaJ subfamily C member 7"/>
    <property type="match status" value="1"/>
</dbReference>
<accession>A0A0F4ZKF9</accession>
<dbReference type="PANTHER" id="PTHR45188">
    <property type="entry name" value="DNAJ PROTEIN P58IPK HOMOLOG"/>
    <property type="match status" value="1"/>
</dbReference>
<feature type="repeat" description="TPR" evidence="4">
    <location>
        <begin position="515"/>
        <end position="548"/>
    </location>
</feature>
<feature type="compositionally biased region" description="Low complexity" evidence="5">
    <location>
        <begin position="1"/>
        <end position="16"/>
    </location>
</feature>
<dbReference type="CDD" id="cd06257">
    <property type="entry name" value="DnaJ"/>
    <property type="match status" value="1"/>
</dbReference>
<dbReference type="PRINTS" id="PR00625">
    <property type="entry name" value="JDOMAIN"/>
</dbReference>
<evidence type="ECO:0000256" key="1">
    <source>
        <dbReference type="ARBA" id="ARBA00022737"/>
    </source>
</evidence>
<reference evidence="7 8" key="1">
    <citation type="submission" date="2015-03" db="EMBL/GenBank/DDBJ databases">
        <authorList>
            <person name="Radwan O."/>
            <person name="Al-Naeli F.A."/>
            <person name="Rendon G.A."/>
            <person name="Fields C."/>
        </authorList>
    </citation>
    <scope>NUCLEOTIDE SEQUENCE [LARGE SCALE GENOMIC DNA]</scope>
    <source>
        <strain evidence="7">CR-DP1</strain>
    </source>
</reference>
<feature type="compositionally biased region" description="Basic residues" evidence="5">
    <location>
        <begin position="216"/>
        <end position="226"/>
    </location>
</feature>
<keyword evidence="1" id="KW-0677">Repeat</keyword>
<dbReference type="Pfam" id="PF07719">
    <property type="entry name" value="TPR_2"/>
    <property type="match status" value="1"/>
</dbReference>
<evidence type="ECO:0000259" key="6">
    <source>
        <dbReference type="PROSITE" id="PS50076"/>
    </source>
</evidence>
<dbReference type="PROSITE" id="PS50005">
    <property type="entry name" value="TPR"/>
    <property type="match status" value="5"/>
</dbReference>
<feature type="compositionally biased region" description="Low complexity" evidence="5">
    <location>
        <begin position="205"/>
        <end position="215"/>
    </location>
</feature>
<feature type="compositionally biased region" description="Low complexity" evidence="5">
    <location>
        <begin position="96"/>
        <end position="161"/>
    </location>
</feature>
<dbReference type="EMBL" id="LAEV01000120">
    <property type="protein sequence ID" value="KKA31022.1"/>
    <property type="molecule type" value="Genomic_DNA"/>
</dbReference>
<dbReference type="SMART" id="SM00028">
    <property type="entry name" value="TPR"/>
    <property type="match status" value="7"/>
</dbReference>
<gene>
    <name evidence="7" type="ORF">TD95_004118</name>
</gene>
<feature type="repeat" description="TPR" evidence="4">
    <location>
        <begin position="553"/>
        <end position="586"/>
    </location>
</feature>